<keyword evidence="3" id="KW-0012">Acyltransferase</keyword>
<accession>A0ABV1C907</accession>
<feature type="transmembrane region" description="Helical" evidence="1">
    <location>
        <begin position="205"/>
        <end position="225"/>
    </location>
</feature>
<feature type="transmembrane region" description="Helical" evidence="1">
    <location>
        <begin position="245"/>
        <end position="265"/>
    </location>
</feature>
<feature type="transmembrane region" description="Helical" evidence="1">
    <location>
        <begin position="177"/>
        <end position="193"/>
    </location>
</feature>
<dbReference type="EMBL" id="JBBMFR010000004">
    <property type="protein sequence ID" value="MEQ2397155.1"/>
    <property type="molecule type" value="Genomic_DNA"/>
</dbReference>
<feature type="transmembrane region" description="Helical" evidence="1">
    <location>
        <begin position="70"/>
        <end position="92"/>
    </location>
</feature>
<dbReference type="Pfam" id="PF01757">
    <property type="entry name" value="Acyl_transf_3"/>
    <property type="match status" value="1"/>
</dbReference>
<dbReference type="Proteomes" id="UP001462554">
    <property type="component" value="Unassembled WGS sequence"/>
</dbReference>
<keyword evidence="3" id="KW-0808">Transferase</keyword>
<keyword evidence="1" id="KW-1133">Transmembrane helix</keyword>
<comment type="caution">
    <text evidence="3">The sequence shown here is derived from an EMBL/GenBank/DDBJ whole genome shotgun (WGS) entry which is preliminary data.</text>
</comment>
<proteinExistence type="predicted"/>
<evidence type="ECO:0000313" key="4">
    <source>
        <dbReference type="Proteomes" id="UP001462554"/>
    </source>
</evidence>
<feature type="transmembrane region" description="Helical" evidence="1">
    <location>
        <begin position="151"/>
        <end position="171"/>
    </location>
</feature>
<dbReference type="EC" id="2.3.1.-" evidence="3"/>
<feature type="transmembrane region" description="Helical" evidence="1">
    <location>
        <begin position="112"/>
        <end position="139"/>
    </location>
</feature>
<evidence type="ECO:0000259" key="2">
    <source>
        <dbReference type="Pfam" id="PF01757"/>
    </source>
</evidence>
<reference evidence="3 4" key="1">
    <citation type="submission" date="2024-03" db="EMBL/GenBank/DDBJ databases">
        <title>Human intestinal bacterial collection.</title>
        <authorList>
            <person name="Pauvert C."/>
            <person name="Hitch T.C.A."/>
            <person name="Clavel T."/>
        </authorList>
    </citation>
    <scope>NUCLEOTIDE SEQUENCE [LARGE SCALE GENOMIC DNA]</scope>
    <source>
        <strain evidence="3 4">CLA-AA-H311</strain>
    </source>
</reference>
<gene>
    <name evidence="3" type="ORF">WMO36_04635</name>
</gene>
<feature type="transmembrane region" description="Helical" evidence="1">
    <location>
        <begin position="313"/>
        <end position="338"/>
    </location>
</feature>
<evidence type="ECO:0000256" key="1">
    <source>
        <dbReference type="SAM" id="Phobius"/>
    </source>
</evidence>
<feature type="domain" description="Acyltransferase 3" evidence="2">
    <location>
        <begin position="1"/>
        <end position="333"/>
    </location>
</feature>
<evidence type="ECO:0000313" key="3">
    <source>
        <dbReference type="EMBL" id="MEQ2397155.1"/>
    </source>
</evidence>
<feature type="transmembrane region" description="Helical" evidence="1">
    <location>
        <begin position="38"/>
        <end position="58"/>
    </location>
</feature>
<sequence length="359" mass="41101">MLLIVACHSIIHFNWNTHHYDLMLIQEPGWTNALKFLIVQYGQVGVSIFFIISGYFLIDKTFKRRRIFKTWFQMFCYSSGFFITLLIIGIFYKYPTVIQPLMQGSELFRTIAASFFPFFYGSYWFISAYILMLLCAPFINSLCQSLSKRANLSLLVLFSFLSIQILIFGRVSNWNNLTYAIFGYLIGAFIKKNNTEILKRMRSTAPMLAGIVFMTLLMLLFNYFASSSSPISSALGWTNQIHNGITLFPIAIGAFVFIIISRINFDRVPELVSRTIVGISSTTFGIYLLHENIFGFRILWEYVSRICYAPDNLLLRGIAAFSIVIAVFLALSCIAKIVDTLFVHPLTDKILSVINKRTN</sequence>
<dbReference type="RefSeq" id="WP_291786658.1">
    <property type="nucleotide sequence ID" value="NZ_JBBMFR010000004.1"/>
</dbReference>
<keyword evidence="1" id="KW-0472">Membrane</keyword>
<keyword evidence="4" id="KW-1185">Reference proteome</keyword>
<keyword evidence="1" id="KW-0812">Transmembrane</keyword>
<dbReference type="InterPro" id="IPR002656">
    <property type="entry name" value="Acyl_transf_3_dom"/>
</dbReference>
<organism evidence="3 4">
    <name type="scientific">Bifidobacterium hominis</name>
    <dbReference type="NCBI Taxonomy" id="3133177"/>
    <lineage>
        <taxon>Bacteria</taxon>
        <taxon>Bacillati</taxon>
        <taxon>Actinomycetota</taxon>
        <taxon>Actinomycetes</taxon>
        <taxon>Bifidobacteriales</taxon>
        <taxon>Bifidobacteriaceae</taxon>
        <taxon>Bifidobacterium</taxon>
    </lineage>
</organism>
<protein>
    <submittedName>
        <fullName evidence="3">Acyltransferase</fullName>
        <ecNumber evidence="3">2.3.1.-</ecNumber>
    </submittedName>
</protein>
<name>A0ABV1C907_9BIFI</name>
<dbReference type="GO" id="GO:0016746">
    <property type="term" value="F:acyltransferase activity"/>
    <property type="evidence" value="ECO:0007669"/>
    <property type="project" value="UniProtKB-KW"/>
</dbReference>